<dbReference type="Pfam" id="PF13174">
    <property type="entry name" value="TPR_6"/>
    <property type="match status" value="1"/>
</dbReference>
<keyword evidence="7 8" id="KW-0802">TPR repeat</keyword>
<gene>
    <name evidence="10" type="ordered locus">Pnuc_0121</name>
</gene>
<reference evidence="10 11" key="1">
    <citation type="journal article" date="2012" name="Stand. Genomic Sci.">
        <title>Complete genome sequence of Polynucleobacter necessarius subsp. asymbioticus type strain (QLW-P1DMWA-1(T)).</title>
        <authorList>
            <person name="Meincke L."/>
            <person name="Copeland A."/>
            <person name="Lapidus A."/>
            <person name="Lucas S."/>
            <person name="Berry K.W."/>
            <person name="Del Rio T.G."/>
            <person name="Hammon N."/>
            <person name="Dalin E."/>
            <person name="Tice H."/>
            <person name="Pitluck S."/>
            <person name="Richardson P."/>
            <person name="Bruce D."/>
            <person name="Goodwin L."/>
            <person name="Han C."/>
            <person name="Tapia R."/>
            <person name="Detter J.C."/>
            <person name="Schmutz J."/>
            <person name="Brettin T."/>
            <person name="Larimer F."/>
            <person name="Land M."/>
            <person name="Hauser L."/>
            <person name="Kyrpides N.C."/>
            <person name="Ivanova N."/>
            <person name="Goker M."/>
            <person name="Woyke T."/>
            <person name="Wu Q.L."/>
            <person name="Pockl M."/>
            <person name="Hahn M.W."/>
            <person name="Klenk H.P."/>
        </authorList>
    </citation>
    <scope>NUCLEOTIDE SEQUENCE [LARGE SCALE GENOMIC DNA]</scope>
    <source>
        <strain evidence="11">DSM 18221 / CIP 109841 / QLW-P1DMWA-1</strain>
    </source>
</reference>
<dbReference type="Gene3D" id="3.40.50.11380">
    <property type="match status" value="1"/>
</dbReference>
<dbReference type="GO" id="GO:0097363">
    <property type="term" value="F:protein O-acetylglucosaminyltransferase activity"/>
    <property type="evidence" value="ECO:0007669"/>
    <property type="project" value="UniProtKB-EC"/>
</dbReference>
<dbReference type="Pfam" id="PF13844">
    <property type="entry name" value="Glyco_transf_41"/>
    <property type="match status" value="2"/>
</dbReference>
<evidence type="ECO:0000256" key="2">
    <source>
        <dbReference type="ARBA" id="ARBA00005386"/>
    </source>
</evidence>
<evidence type="ECO:0000313" key="11">
    <source>
        <dbReference type="Proteomes" id="UP000000231"/>
    </source>
</evidence>
<dbReference type="InterPro" id="IPR019734">
    <property type="entry name" value="TPR_rpt"/>
</dbReference>
<evidence type="ECO:0000256" key="4">
    <source>
        <dbReference type="ARBA" id="ARBA00022676"/>
    </source>
</evidence>
<dbReference type="Gene3D" id="1.25.40.10">
    <property type="entry name" value="Tetratricopeptide repeat domain"/>
    <property type="match status" value="2"/>
</dbReference>
<feature type="repeat" description="TPR" evidence="8">
    <location>
        <begin position="108"/>
        <end position="141"/>
    </location>
</feature>
<dbReference type="AlphaFoldDB" id="A4SV28"/>
<evidence type="ECO:0000256" key="7">
    <source>
        <dbReference type="ARBA" id="ARBA00022803"/>
    </source>
</evidence>
<feature type="repeat" description="TPR" evidence="8">
    <location>
        <begin position="40"/>
        <end position="73"/>
    </location>
</feature>
<sequence>MSSPQTIQLLQKAVQEIQANELESAKLHLKAVLSKERSQPDALRFLGIIAGLQKDWTQALELIDQAIAVSPENGLAYSNRGNVLSELKRHEEALTCYEKAISLQPDYAEAYSNQGNALQALGRFEEALICYEKAISLQPDYAEAYSNQGNAFLALSRYQAALACYEKTVLLDANNAKAFYGAAIIFDLQKKYDYSLGCCNQALKIQPHYLEALALRGTIYFRAKDYEQALTNFDEILLIHPQSIQAWLSKGDIYAETKQFEKADEAFKKALVIDPTKDFLFGLSIQNQIQMCQWTDLTNQVKDLVHRVRDGEKVAIPYNLISLVDDKSLIRCSIEIYAQAMRGNIERVKQEKISPKKKIRLGYFSADFHNHPTAYLVAELFECHDKEKFELFGFVFGRNAPDEMRNRLEKSFDQFLDVEDRSDEEIAQLAREMHIDIAIDLKGFTKEARPKIFMYGAAPIQISYLAFPGTMGLPCFDYVIADPILIPEKHQDGMVEKIIYMPDSYQVNDRSRKISPLIKSRKELGLPESGFVFCCFNNNYKITPAVLDGWVKILLAVEGSVLWLYEDNPIAVANLKQEALTRGLDAGRFIFAGRMDSADHLARYKNANLFLDTTPCNAHTTASDALWAGLPVLTLAGESFGARVAASLNNAVGLSGLTVETQEEYEALAIQLATSPSRLKELKDRLERNLLTAPLFDTPLFTKNLEAGYIEAYERHQQNMPLDHIYIDAPKG</sequence>
<dbReference type="Pfam" id="PF13432">
    <property type="entry name" value="TPR_16"/>
    <property type="match status" value="1"/>
</dbReference>
<dbReference type="eggNOG" id="COG0457">
    <property type="taxonomic scope" value="Bacteria"/>
</dbReference>
<dbReference type="Proteomes" id="UP000000231">
    <property type="component" value="Chromosome"/>
</dbReference>
<dbReference type="InterPro" id="IPR011990">
    <property type="entry name" value="TPR-like_helical_dom_sf"/>
</dbReference>
<evidence type="ECO:0000256" key="8">
    <source>
        <dbReference type="PROSITE-ProRule" id="PRU00339"/>
    </source>
</evidence>
<dbReference type="InterPro" id="IPR029489">
    <property type="entry name" value="OGT/SEC/SPY_C"/>
</dbReference>
<protein>
    <recommendedName>
        <fullName evidence="3">protein O-GlcNAc transferase</fullName>
        <ecNumber evidence="3">2.4.1.255</ecNumber>
    </recommendedName>
</protein>
<accession>A4SV28</accession>
<dbReference type="Pfam" id="PF13424">
    <property type="entry name" value="TPR_12"/>
    <property type="match status" value="1"/>
</dbReference>
<keyword evidence="5" id="KW-0808">Transferase</keyword>
<feature type="repeat" description="TPR" evidence="8">
    <location>
        <begin position="210"/>
        <end position="243"/>
    </location>
</feature>
<feature type="repeat" description="TPR" evidence="8">
    <location>
        <begin position="74"/>
        <end position="107"/>
    </location>
</feature>
<dbReference type="PROSITE" id="PS50293">
    <property type="entry name" value="TPR_REGION"/>
    <property type="match status" value="3"/>
</dbReference>
<keyword evidence="11" id="KW-1185">Reference proteome</keyword>
<feature type="repeat" description="TPR" evidence="8">
    <location>
        <begin position="244"/>
        <end position="277"/>
    </location>
</feature>
<dbReference type="KEGG" id="pnu:Pnuc_0121"/>
<feature type="domain" description="O-GlcNAc transferase C-terminal" evidence="9">
    <location>
        <begin position="516"/>
        <end position="705"/>
    </location>
</feature>
<dbReference type="RefSeq" id="WP_011901967.1">
    <property type="nucleotide sequence ID" value="NC_009379.1"/>
</dbReference>
<dbReference type="PANTHER" id="PTHR44366:SF1">
    <property type="entry name" value="UDP-N-ACETYLGLUCOSAMINE--PEPTIDE N-ACETYLGLUCOSAMINYLTRANSFERASE 110 KDA SUBUNIT"/>
    <property type="match status" value="1"/>
</dbReference>
<dbReference type="PROSITE" id="PS50005">
    <property type="entry name" value="TPR"/>
    <property type="match status" value="6"/>
</dbReference>
<organism evidence="10 11">
    <name type="scientific">Polynucleobacter asymbioticus (strain DSM 18221 / CIP 109841 / QLW-P1DMWA-1)</name>
    <name type="common">Polynucleobacter necessarius subsp. asymbioticus</name>
    <dbReference type="NCBI Taxonomy" id="312153"/>
    <lineage>
        <taxon>Bacteria</taxon>
        <taxon>Pseudomonadati</taxon>
        <taxon>Pseudomonadota</taxon>
        <taxon>Betaproteobacteria</taxon>
        <taxon>Burkholderiales</taxon>
        <taxon>Burkholderiaceae</taxon>
        <taxon>Polynucleobacter</taxon>
    </lineage>
</organism>
<dbReference type="InterPro" id="IPR037919">
    <property type="entry name" value="OGT"/>
</dbReference>
<dbReference type="PANTHER" id="PTHR44366">
    <property type="entry name" value="UDP-N-ACETYLGLUCOSAMINE--PEPTIDE N-ACETYLGLUCOSAMINYLTRANSFERASE 110 KDA SUBUNIT"/>
    <property type="match status" value="1"/>
</dbReference>
<dbReference type="GeneID" id="31480468"/>
<dbReference type="Pfam" id="PF13181">
    <property type="entry name" value="TPR_8"/>
    <property type="match status" value="1"/>
</dbReference>
<evidence type="ECO:0000313" key="10">
    <source>
        <dbReference type="EMBL" id="ABP33342.1"/>
    </source>
</evidence>
<dbReference type="eggNOG" id="COG3914">
    <property type="taxonomic scope" value="Bacteria"/>
</dbReference>
<proteinExistence type="inferred from homology"/>
<feature type="domain" description="O-GlcNAc transferase C-terminal" evidence="9">
    <location>
        <begin position="349"/>
        <end position="513"/>
    </location>
</feature>
<comment type="pathway">
    <text evidence="1">Protein modification; protein glycosylation.</text>
</comment>
<dbReference type="GO" id="GO:0006493">
    <property type="term" value="P:protein O-linked glycosylation"/>
    <property type="evidence" value="ECO:0007669"/>
    <property type="project" value="InterPro"/>
</dbReference>
<dbReference type="EC" id="2.4.1.255" evidence="3"/>
<keyword evidence="6" id="KW-0677">Repeat</keyword>
<dbReference type="CAZy" id="GT41">
    <property type="family name" value="Glycosyltransferase Family 41"/>
</dbReference>
<evidence type="ECO:0000256" key="1">
    <source>
        <dbReference type="ARBA" id="ARBA00004922"/>
    </source>
</evidence>
<name>A4SV28_POLAQ</name>
<dbReference type="SMART" id="SM00028">
    <property type="entry name" value="TPR"/>
    <property type="match status" value="7"/>
</dbReference>
<evidence type="ECO:0000256" key="3">
    <source>
        <dbReference type="ARBA" id="ARBA00011970"/>
    </source>
</evidence>
<keyword evidence="4" id="KW-0328">Glycosyltransferase</keyword>
<dbReference type="HOGENOM" id="CLU_001721_5_2_4"/>
<comment type="similarity">
    <text evidence="2">Belongs to the glycosyltransferase 41 family. O-GlcNAc transferase subfamily.</text>
</comment>
<evidence type="ECO:0000256" key="6">
    <source>
        <dbReference type="ARBA" id="ARBA00022737"/>
    </source>
</evidence>
<dbReference type="EMBL" id="CP000655">
    <property type="protein sequence ID" value="ABP33342.1"/>
    <property type="molecule type" value="Genomic_DNA"/>
</dbReference>
<dbReference type="SUPFAM" id="SSF48439">
    <property type="entry name" value="Protein prenylyltransferase"/>
    <property type="match status" value="1"/>
</dbReference>
<evidence type="ECO:0000256" key="5">
    <source>
        <dbReference type="ARBA" id="ARBA00022679"/>
    </source>
</evidence>
<evidence type="ECO:0000259" key="9">
    <source>
        <dbReference type="Pfam" id="PF13844"/>
    </source>
</evidence>
<dbReference type="Gene3D" id="3.40.50.2000">
    <property type="entry name" value="Glycogen Phosphorylase B"/>
    <property type="match status" value="1"/>
</dbReference>
<feature type="repeat" description="TPR" evidence="8">
    <location>
        <begin position="142"/>
        <end position="175"/>
    </location>
</feature>